<proteinExistence type="predicted"/>
<organism evidence="1 2">
    <name type="scientific">Sphagnum jensenii</name>
    <dbReference type="NCBI Taxonomy" id="128206"/>
    <lineage>
        <taxon>Eukaryota</taxon>
        <taxon>Viridiplantae</taxon>
        <taxon>Streptophyta</taxon>
        <taxon>Embryophyta</taxon>
        <taxon>Bryophyta</taxon>
        <taxon>Sphagnophytina</taxon>
        <taxon>Sphagnopsida</taxon>
        <taxon>Sphagnales</taxon>
        <taxon>Sphagnaceae</taxon>
        <taxon>Sphagnum</taxon>
    </lineage>
</organism>
<dbReference type="Proteomes" id="UP001497444">
    <property type="component" value="Chromosome 16"/>
</dbReference>
<evidence type="ECO:0000313" key="2">
    <source>
        <dbReference type="Proteomes" id="UP001497444"/>
    </source>
</evidence>
<evidence type="ECO:0000313" key="1">
    <source>
        <dbReference type="EMBL" id="CAK9263708.1"/>
    </source>
</evidence>
<keyword evidence="2" id="KW-1185">Reference proteome</keyword>
<sequence>MQALVRVQARVRAHRVYMSQQGQVVCQTIAQHHSCRQAELPNSKVGKNGFPTLLQNGKSQNGLPNSFHHDRQGMQLEDALPFTLLQSDGMPQNDQELHSTVSEVIDRVDSQEMKSNTELRSFDDSSFFTFPSQDGVSITSSQASNRVKVL</sequence>
<accession>A0ABP0WA49</accession>
<gene>
    <name evidence="1" type="ORF">CSSPJE1EN1_LOCUS9186</name>
</gene>
<dbReference type="EMBL" id="OZ020111">
    <property type="protein sequence ID" value="CAK9263708.1"/>
    <property type="molecule type" value="Genomic_DNA"/>
</dbReference>
<name>A0ABP0WA49_9BRYO</name>
<protein>
    <submittedName>
        <fullName evidence="1">Uncharacterized protein</fullName>
    </submittedName>
</protein>
<reference evidence="1" key="1">
    <citation type="submission" date="2024-02" db="EMBL/GenBank/DDBJ databases">
        <authorList>
            <consortium name="ELIXIR-Norway"/>
            <consortium name="Elixir Norway"/>
        </authorList>
    </citation>
    <scope>NUCLEOTIDE SEQUENCE</scope>
</reference>